<evidence type="ECO:0000313" key="3">
    <source>
        <dbReference type="Proteomes" id="UP000246058"/>
    </source>
</evidence>
<accession>A0A2U8VRQ5</accession>
<keyword evidence="1" id="KW-0732">Signal</keyword>
<dbReference type="AlphaFoldDB" id="A0A2U8VRQ5"/>
<dbReference type="Proteomes" id="UP000246058">
    <property type="component" value="Chromosome"/>
</dbReference>
<dbReference type="RefSeq" id="WP_109951561.1">
    <property type="nucleotide sequence ID" value="NZ_CP029551.1"/>
</dbReference>
<dbReference type="EMBL" id="CP029551">
    <property type="protein sequence ID" value="AWN36459.1"/>
    <property type="molecule type" value="Genomic_DNA"/>
</dbReference>
<evidence type="ECO:0000313" key="2">
    <source>
        <dbReference type="EMBL" id="AWN36459.1"/>
    </source>
</evidence>
<reference evidence="2 3" key="1">
    <citation type="submission" date="2018-05" db="EMBL/GenBank/DDBJ databases">
        <title>Complete Genome Sequence of Methylobacterium sp. 17Sr1-43.</title>
        <authorList>
            <person name="Srinivasan S."/>
        </authorList>
    </citation>
    <scope>NUCLEOTIDE SEQUENCE [LARGE SCALE GENOMIC DNA]</scope>
    <source>
        <strain evidence="2 3">17Sr1-43</strain>
    </source>
</reference>
<gene>
    <name evidence="2" type="ORF">DK427_12580</name>
</gene>
<protein>
    <submittedName>
        <fullName evidence="2">Uncharacterized protein</fullName>
    </submittedName>
</protein>
<dbReference type="KEGG" id="meti:DK427_12580"/>
<proteinExistence type="predicted"/>
<organism evidence="2 3">
    <name type="scientific">Methylobacterium radiodurans</name>
    <dbReference type="NCBI Taxonomy" id="2202828"/>
    <lineage>
        <taxon>Bacteria</taxon>
        <taxon>Pseudomonadati</taxon>
        <taxon>Pseudomonadota</taxon>
        <taxon>Alphaproteobacteria</taxon>
        <taxon>Hyphomicrobiales</taxon>
        <taxon>Methylobacteriaceae</taxon>
        <taxon>Methylobacterium</taxon>
    </lineage>
</organism>
<evidence type="ECO:0000256" key="1">
    <source>
        <dbReference type="SAM" id="SignalP"/>
    </source>
</evidence>
<keyword evidence="3" id="KW-1185">Reference proteome</keyword>
<feature type="chain" id="PRO_5015857900" evidence="1">
    <location>
        <begin position="28"/>
        <end position="139"/>
    </location>
</feature>
<sequence length="139" mass="14787">MRSIKIALLGALAVAGIGLGSTAPVQAQDGYAPGVGYYRVSRPLPIRIRPRSWLDAGNVVEANNGSVSNPATNPVLIAQSNQLNPVYGRNDRFGFGILPDPITNGPFIGARNSSIRNVDLSFVDAIDPTSYVSRYGNPY</sequence>
<dbReference type="OrthoDB" id="8019541at2"/>
<name>A0A2U8VRQ5_9HYPH</name>
<feature type="signal peptide" evidence="1">
    <location>
        <begin position="1"/>
        <end position="27"/>
    </location>
</feature>